<keyword evidence="6" id="KW-1185">Reference proteome</keyword>
<feature type="domain" description="RRM" evidence="4">
    <location>
        <begin position="180"/>
        <end position="270"/>
    </location>
</feature>
<protein>
    <submittedName>
        <fullName evidence="5">RNA-binding protein</fullName>
    </submittedName>
</protein>
<dbReference type="PANTHER" id="PTHR48027">
    <property type="entry name" value="HETEROGENEOUS NUCLEAR RIBONUCLEOPROTEIN 87F-RELATED"/>
    <property type="match status" value="1"/>
</dbReference>
<dbReference type="GO" id="GO:0003723">
    <property type="term" value="F:RNA binding"/>
    <property type="evidence" value="ECO:0007669"/>
    <property type="project" value="UniProtKB-UniRule"/>
</dbReference>
<name>A0A1G4I327_TRYEQ</name>
<evidence type="ECO:0000313" key="6">
    <source>
        <dbReference type="Proteomes" id="UP000195570"/>
    </source>
</evidence>
<reference evidence="5" key="1">
    <citation type="submission" date="2016-09" db="EMBL/GenBank/DDBJ databases">
        <authorList>
            <person name="Hebert L."/>
            <person name="Moumen B."/>
        </authorList>
    </citation>
    <scope>NUCLEOTIDE SEQUENCE [LARGE SCALE GENOMIC DNA]</scope>
    <source>
        <strain evidence="5">OVI</strain>
    </source>
</reference>
<dbReference type="Pfam" id="PF00076">
    <property type="entry name" value="RRM_1"/>
    <property type="match status" value="2"/>
</dbReference>
<sequence length="439" mass="47360">MSQEGVHPYSSQSNAAPLPICPTSPYEWDISSGTHDSAGEMMSLSISRESPPCPRRHGRRSDRTQPRGPFVKLPESKLTPNECQSKTNLIVRNLSNRVDEAVLKQIFSPYGEILSAAVMRNIHTGDSLGTAFVRFATTEQARAALVGCHGRVVCGRVLSVQWAKRQHDGTPVGEARKKIVKLFIRNIPLDVGPEDVQRLFERFGTVESVSLHKDTAAATPTTDNNRPQRRIAFVTFTESGVADRAAEAVHNTRPFPSHGSVPLMVKLAEDHSERRLAAAAAVAGGGSGHNSSSFCVPQPRFVGRQQPKVLRPPSGERLPVQPLCVLGSKGSGPSPILRSPNIVAATRVDDFMDIAVGRWKMPEPLSTTINTCCTVMPQAPVGTNGKFFTVSGSGLCAASRSAISCSICESKKGMRYTHEPYRSVVCNPTGIPVPPSPVD</sequence>
<feature type="domain" description="RRM" evidence="4">
    <location>
        <begin position="87"/>
        <end position="165"/>
    </location>
</feature>
<evidence type="ECO:0000259" key="4">
    <source>
        <dbReference type="PROSITE" id="PS50102"/>
    </source>
</evidence>
<evidence type="ECO:0000256" key="3">
    <source>
        <dbReference type="SAM" id="MobiDB-lite"/>
    </source>
</evidence>
<dbReference type="InterPro" id="IPR052462">
    <property type="entry name" value="SLIRP/GR-RBP-like"/>
</dbReference>
<accession>A0A1G4I327</accession>
<dbReference type="AlphaFoldDB" id="A0A1G4I327"/>
<organism evidence="5 6">
    <name type="scientific">Trypanosoma equiperdum</name>
    <dbReference type="NCBI Taxonomy" id="5694"/>
    <lineage>
        <taxon>Eukaryota</taxon>
        <taxon>Discoba</taxon>
        <taxon>Euglenozoa</taxon>
        <taxon>Kinetoplastea</taxon>
        <taxon>Metakinetoplastina</taxon>
        <taxon>Trypanosomatida</taxon>
        <taxon>Trypanosomatidae</taxon>
        <taxon>Trypanosoma</taxon>
    </lineage>
</organism>
<evidence type="ECO:0000256" key="2">
    <source>
        <dbReference type="PROSITE-ProRule" id="PRU00176"/>
    </source>
</evidence>
<dbReference type="InterPro" id="IPR035979">
    <property type="entry name" value="RBD_domain_sf"/>
</dbReference>
<gene>
    <name evidence="5" type="ORF">TEOVI_000030100</name>
</gene>
<dbReference type="RefSeq" id="XP_067077580.1">
    <property type="nucleotide sequence ID" value="XM_067221479.1"/>
</dbReference>
<dbReference type="SUPFAM" id="SSF54928">
    <property type="entry name" value="RNA-binding domain, RBD"/>
    <property type="match status" value="1"/>
</dbReference>
<dbReference type="Gene3D" id="3.30.70.330">
    <property type="match status" value="2"/>
</dbReference>
<dbReference type="InterPro" id="IPR012677">
    <property type="entry name" value="Nucleotide-bd_a/b_plait_sf"/>
</dbReference>
<dbReference type="VEuPathDB" id="TriTrypDB:TEOVI_000030100"/>
<evidence type="ECO:0000256" key="1">
    <source>
        <dbReference type="ARBA" id="ARBA00022884"/>
    </source>
</evidence>
<dbReference type="GeneID" id="92374241"/>
<dbReference type="CDD" id="cd00590">
    <property type="entry name" value="RRM_SF"/>
    <property type="match status" value="1"/>
</dbReference>
<dbReference type="Proteomes" id="UP000195570">
    <property type="component" value="Unassembled WGS sequence"/>
</dbReference>
<feature type="region of interest" description="Disordered" evidence="3">
    <location>
        <begin position="43"/>
        <end position="78"/>
    </location>
</feature>
<evidence type="ECO:0000313" key="5">
    <source>
        <dbReference type="EMBL" id="SCU66091.1"/>
    </source>
</evidence>
<proteinExistence type="predicted"/>
<dbReference type="InterPro" id="IPR000504">
    <property type="entry name" value="RRM_dom"/>
</dbReference>
<dbReference type="EMBL" id="CZPT02000499">
    <property type="protein sequence ID" value="SCU66091.1"/>
    <property type="molecule type" value="Genomic_DNA"/>
</dbReference>
<dbReference type="SMART" id="SM00360">
    <property type="entry name" value="RRM"/>
    <property type="match status" value="2"/>
</dbReference>
<dbReference type="FunFam" id="3.30.70.330:FF:002036">
    <property type="match status" value="1"/>
</dbReference>
<comment type="caution">
    <text evidence="5">The sequence shown here is derived from an EMBL/GenBank/DDBJ whole genome shotgun (WGS) entry which is preliminary data.</text>
</comment>
<dbReference type="FunFam" id="3.30.70.330:FF:000835">
    <property type="entry name" value="RNA binding protein, putative"/>
    <property type="match status" value="1"/>
</dbReference>
<dbReference type="PROSITE" id="PS50102">
    <property type="entry name" value="RRM"/>
    <property type="match status" value="2"/>
</dbReference>
<keyword evidence="1 2" id="KW-0694">RNA-binding</keyword>